<dbReference type="EMBL" id="VSSQ01010763">
    <property type="protein sequence ID" value="MPM45163.1"/>
    <property type="molecule type" value="Genomic_DNA"/>
</dbReference>
<feature type="transmembrane region" description="Helical" evidence="7">
    <location>
        <begin position="466"/>
        <end position="488"/>
    </location>
</feature>
<feature type="transmembrane region" description="Helical" evidence="7">
    <location>
        <begin position="317"/>
        <end position="337"/>
    </location>
</feature>
<keyword evidence="5 7" id="KW-0472">Membrane</keyword>
<dbReference type="PANTHER" id="PTHR42770:SF16">
    <property type="entry name" value="AMINO ACID PERMEASE"/>
    <property type="match status" value="1"/>
</dbReference>
<feature type="region of interest" description="Disordered" evidence="6">
    <location>
        <begin position="497"/>
        <end position="522"/>
    </location>
</feature>
<organism evidence="8">
    <name type="scientific">bioreactor metagenome</name>
    <dbReference type="NCBI Taxonomy" id="1076179"/>
    <lineage>
        <taxon>unclassified sequences</taxon>
        <taxon>metagenomes</taxon>
        <taxon>ecological metagenomes</taxon>
    </lineage>
</organism>
<reference evidence="8" key="1">
    <citation type="submission" date="2019-08" db="EMBL/GenBank/DDBJ databases">
        <authorList>
            <person name="Kucharzyk K."/>
            <person name="Murdoch R.W."/>
            <person name="Higgins S."/>
            <person name="Loffler F."/>
        </authorList>
    </citation>
    <scope>NUCLEOTIDE SEQUENCE</scope>
</reference>
<evidence type="ECO:0000313" key="8">
    <source>
        <dbReference type="EMBL" id="MPM45163.1"/>
    </source>
</evidence>
<gene>
    <name evidence="8" type="ORF">SDC9_91849</name>
</gene>
<evidence type="ECO:0000256" key="6">
    <source>
        <dbReference type="SAM" id="MobiDB-lite"/>
    </source>
</evidence>
<dbReference type="GO" id="GO:0022857">
    <property type="term" value="F:transmembrane transporter activity"/>
    <property type="evidence" value="ECO:0007669"/>
    <property type="project" value="InterPro"/>
</dbReference>
<keyword evidence="2" id="KW-1003">Cell membrane</keyword>
<feature type="transmembrane region" description="Helical" evidence="7">
    <location>
        <begin position="105"/>
        <end position="132"/>
    </location>
</feature>
<comment type="caution">
    <text evidence="8">The sequence shown here is derived from an EMBL/GenBank/DDBJ whole genome shotgun (WGS) entry which is preliminary data.</text>
</comment>
<proteinExistence type="predicted"/>
<evidence type="ECO:0000256" key="3">
    <source>
        <dbReference type="ARBA" id="ARBA00022692"/>
    </source>
</evidence>
<feature type="transmembrane region" description="Helical" evidence="7">
    <location>
        <begin position="436"/>
        <end position="454"/>
    </location>
</feature>
<sequence>MATETNTGRPTDAVAGATPVRSDKATDAPHGRALKAGSVGVLGVMFFVFSAQAPLTGIVGPTAITMGAGNGAGAPAASLIVGVVICVFAVGFIEMSRRVDVQGAFYAYITEALGARVGVGAAWLAILAYGVIQGAMYGLYGYMFSGLLAGLTGVTVPWWLIVGLTIVLVMVLGSRNVEVGARLLAVLVLLEFLLITAFCIGVLVRGGGPEGLDLAASFSPSVVLSGNPGVAVVFAVASMVGFESTAIYSKEAKNPRRTIPLATYAAVIILAVFYAFALWIVVSYYGPGQVADAARAAMQGDTSAFVLGPLSDTLGGWAGQVAGVLLVTSLLAGIIAFHNGVNRYLHSLAIRGAMPHPLGNVNRHHAPFVAARVQSVMAALTVAPFAILGLDPSLTLFPWGGGLAVLSLMVLYILCSVSVVVYFARSRTGSVLRTRVMPVIAVLLLIGLVAMVAGNFDALVGGDATVATVLMALVPVAFIGGVASTYVFSMRGPEAPEPGPFRHDAPGVGPATPTTVRNEEQQ</sequence>
<dbReference type="GO" id="GO:0005886">
    <property type="term" value="C:plasma membrane"/>
    <property type="evidence" value="ECO:0007669"/>
    <property type="project" value="UniProtKB-SubCell"/>
</dbReference>
<feature type="transmembrane region" description="Helical" evidence="7">
    <location>
        <begin position="396"/>
        <end position="424"/>
    </location>
</feature>
<comment type="subcellular location">
    <subcellularLocation>
        <location evidence="1">Cell membrane</location>
        <topology evidence="1">Multi-pass membrane protein</topology>
    </subcellularLocation>
</comment>
<feature type="transmembrane region" description="Helical" evidence="7">
    <location>
        <begin position="39"/>
        <end position="60"/>
    </location>
</feature>
<dbReference type="InterPro" id="IPR050367">
    <property type="entry name" value="APC_superfamily"/>
</dbReference>
<feature type="transmembrane region" description="Helical" evidence="7">
    <location>
        <begin position="229"/>
        <end position="249"/>
    </location>
</feature>
<accession>A0A645A2T6</accession>
<feature type="transmembrane region" description="Helical" evidence="7">
    <location>
        <begin position="72"/>
        <end position="93"/>
    </location>
</feature>
<evidence type="ECO:0000256" key="4">
    <source>
        <dbReference type="ARBA" id="ARBA00022989"/>
    </source>
</evidence>
<dbReference type="AlphaFoldDB" id="A0A645A2T6"/>
<evidence type="ECO:0000256" key="7">
    <source>
        <dbReference type="SAM" id="Phobius"/>
    </source>
</evidence>
<evidence type="ECO:0000256" key="5">
    <source>
        <dbReference type="ARBA" id="ARBA00023136"/>
    </source>
</evidence>
<feature type="transmembrane region" description="Helical" evidence="7">
    <location>
        <begin position="183"/>
        <end position="204"/>
    </location>
</feature>
<dbReference type="Pfam" id="PF13520">
    <property type="entry name" value="AA_permease_2"/>
    <property type="match status" value="1"/>
</dbReference>
<dbReference type="PIRSF" id="PIRSF006060">
    <property type="entry name" value="AA_transporter"/>
    <property type="match status" value="1"/>
</dbReference>
<feature type="transmembrane region" description="Helical" evidence="7">
    <location>
        <begin position="261"/>
        <end position="282"/>
    </location>
</feature>
<dbReference type="Gene3D" id="1.20.1740.10">
    <property type="entry name" value="Amino acid/polyamine transporter I"/>
    <property type="match status" value="1"/>
</dbReference>
<feature type="region of interest" description="Disordered" evidence="6">
    <location>
        <begin position="1"/>
        <end position="29"/>
    </location>
</feature>
<dbReference type="PANTHER" id="PTHR42770">
    <property type="entry name" value="AMINO ACID TRANSPORTER-RELATED"/>
    <property type="match status" value="1"/>
</dbReference>
<evidence type="ECO:0000256" key="2">
    <source>
        <dbReference type="ARBA" id="ARBA00022475"/>
    </source>
</evidence>
<dbReference type="InterPro" id="IPR002293">
    <property type="entry name" value="AA/rel_permease1"/>
</dbReference>
<keyword evidence="4 7" id="KW-1133">Transmembrane helix</keyword>
<feature type="transmembrane region" description="Helical" evidence="7">
    <location>
        <begin position="369"/>
        <end position="390"/>
    </location>
</feature>
<keyword evidence="3 7" id="KW-0812">Transmembrane</keyword>
<protein>
    <recommendedName>
        <fullName evidence="9">Putrescine importer PuuP</fullName>
    </recommendedName>
</protein>
<evidence type="ECO:0008006" key="9">
    <source>
        <dbReference type="Google" id="ProtNLM"/>
    </source>
</evidence>
<feature type="transmembrane region" description="Helical" evidence="7">
    <location>
        <begin position="144"/>
        <end position="171"/>
    </location>
</feature>
<evidence type="ECO:0000256" key="1">
    <source>
        <dbReference type="ARBA" id="ARBA00004651"/>
    </source>
</evidence>
<name>A0A645A2T6_9ZZZZ</name>